<reference evidence="1 2" key="1">
    <citation type="submission" date="2020-03" db="EMBL/GenBank/DDBJ databases">
        <title>Roseomonas selenitidurans sp. nov. isolated from urban soil.</title>
        <authorList>
            <person name="Liu H."/>
        </authorList>
    </citation>
    <scope>NUCLEOTIDE SEQUENCE [LARGE SCALE GENOMIC DNA]</scope>
    <source>
        <strain evidence="1 2">BU-1</strain>
    </source>
</reference>
<dbReference type="EMBL" id="JAAVNE010000004">
    <property type="protein sequence ID" value="NKC30093.1"/>
    <property type="molecule type" value="Genomic_DNA"/>
</dbReference>
<organism evidence="1 2">
    <name type="scientific">Falsiroseomonas selenitidurans</name>
    <dbReference type="NCBI Taxonomy" id="2716335"/>
    <lineage>
        <taxon>Bacteria</taxon>
        <taxon>Pseudomonadati</taxon>
        <taxon>Pseudomonadota</taxon>
        <taxon>Alphaproteobacteria</taxon>
        <taxon>Acetobacterales</taxon>
        <taxon>Roseomonadaceae</taxon>
        <taxon>Falsiroseomonas</taxon>
    </lineage>
</organism>
<protein>
    <recommendedName>
        <fullName evidence="3">DUF1508 domain-containing protein</fullName>
    </recommendedName>
</protein>
<name>A0ABX1DYZ3_9PROT</name>
<accession>A0ABX1DYZ3</accession>
<proteinExistence type="predicted"/>
<sequence>MPTLRIEAQRDAATGLFFLEVFLPAGSDTPFISTAPRYSSAAAAEQDLIATLTAAANRPRRA</sequence>
<keyword evidence="2" id="KW-1185">Reference proteome</keyword>
<dbReference type="RefSeq" id="WP_168027711.1">
    <property type="nucleotide sequence ID" value="NZ_JAAVNE010000004.1"/>
</dbReference>
<comment type="caution">
    <text evidence="1">The sequence shown here is derived from an EMBL/GenBank/DDBJ whole genome shotgun (WGS) entry which is preliminary data.</text>
</comment>
<evidence type="ECO:0000313" key="2">
    <source>
        <dbReference type="Proteomes" id="UP000787635"/>
    </source>
</evidence>
<evidence type="ECO:0008006" key="3">
    <source>
        <dbReference type="Google" id="ProtNLM"/>
    </source>
</evidence>
<evidence type="ECO:0000313" key="1">
    <source>
        <dbReference type="EMBL" id="NKC30093.1"/>
    </source>
</evidence>
<dbReference type="Proteomes" id="UP000787635">
    <property type="component" value="Unassembled WGS sequence"/>
</dbReference>
<gene>
    <name evidence="1" type="ORF">HEQ75_04410</name>
</gene>